<evidence type="ECO:0000313" key="1">
    <source>
        <dbReference type="EMBL" id="RAK00122.1"/>
    </source>
</evidence>
<protein>
    <submittedName>
        <fullName evidence="1">Uncharacterized protein</fullName>
    </submittedName>
</protein>
<proteinExistence type="predicted"/>
<dbReference type="EMBL" id="QLMC01000002">
    <property type="protein sequence ID" value="RAK00122.1"/>
    <property type="molecule type" value="Genomic_DNA"/>
</dbReference>
<dbReference type="AlphaFoldDB" id="A0A327X1R7"/>
<keyword evidence="2" id="KW-1185">Reference proteome</keyword>
<organism evidence="1 2">
    <name type="scientific">Larkinella arboricola</name>
    <dbReference type="NCBI Taxonomy" id="643671"/>
    <lineage>
        <taxon>Bacteria</taxon>
        <taxon>Pseudomonadati</taxon>
        <taxon>Bacteroidota</taxon>
        <taxon>Cytophagia</taxon>
        <taxon>Cytophagales</taxon>
        <taxon>Spirosomataceae</taxon>
        <taxon>Larkinella</taxon>
    </lineage>
</organism>
<evidence type="ECO:0000313" key="2">
    <source>
        <dbReference type="Proteomes" id="UP000248790"/>
    </source>
</evidence>
<accession>A0A327X1R7</accession>
<comment type="caution">
    <text evidence="1">The sequence shown here is derived from an EMBL/GenBank/DDBJ whole genome shotgun (WGS) entry which is preliminary data.</text>
</comment>
<sequence length="40" mass="4403">MQVKSQPFFNVCSLKIIRSTFLNLDGLKQVKDAPATAPPV</sequence>
<gene>
    <name evidence="1" type="ORF">LX87_01820</name>
</gene>
<reference evidence="1 2" key="1">
    <citation type="submission" date="2018-06" db="EMBL/GenBank/DDBJ databases">
        <title>Genomic Encyclopedia of Archaeal and Bacterial Type Strains, Phase II (KMG-II): from individual species to whole genera.</title>
        <authorList>
            <person name="Goeker M."/>
        </authorList>
    </citation>
    <scope>NUCLEOTIDE SEQUENCE [LARGE SCALE GENOMIC DNA]</scope>
    <source>
        <strain evidence="1 2">DSM 21851</strain>
    </source>
</reference>
<name>A0A327X1R7_LARAB</name>
<dbReference type="Proteomes" id="UP000248790">
    <property type="component" value="Unassembled WGS sequence"/>
</dbReference>